<evidence type="ECO:0000313" key="21">
    <source>
        <dbReference type="Proteomes" id="UP001208938"/>
    </source>
</evidence>
<evidence type="ECO:0000256" key="7">
    <source>
        <dbReference type="ARBA" id="ARBA00022475"/>
    </source>
</evidence>
<dbReference type="InterPro" id="IPR003805">
    <property type="entry name" value="CobS"/>
</dbReference>
<dbReference type="HAMAP" id="MF_00719">
    <property type="entry name" value="CobS"/>
    <property type="match status" value="1"/>
</dbReference>
<evidence type="ECO:0000256" key="10">
    <source>
        <dbReference type="ARBA" id="ARBA00022692"/>
    </source>
</evidence>
<evidence type="ECO:0000256" key="8">
    <source>
        <dbReference type="ARBA" id="ARBA00022573"/>
    </source>
</evidence>
<gene>
    <name evidence="19" type="primary">cobS</name>
    <name evidence="20" type="ORF">OKW52_10665</name>
</gene>
<evidence type="ECO:0000256" key="15">
    <source>
        <dbReference type="ARBA" id="ARBA00032605"/>
    </source>
</evidence>
<organism evidence="20 21">
    <name type="scientific">Pararhodobacter zhoushanensis</name>
    <dbReference type="NCBI Taxonomy" id="2479545"/>
    <lineage>
        <taxon>Bacteria</taxon>
        <taxon>Pseudomonadati</taxon>
        <taxon>Pseudomonadota</taxon>
        <taxon>Alphaproteobacteria</taxon>
        <taxon>Rhodobacterales</taxon>
        <taxon>Paracoccaceae</taxon>
        <taxon>Pararhodobacter</taxon>
    </lineage>
</organism>
<comment type="catalytic activity">
    <reaction evidence="18 19">
        <text>alpha-ribazole 5'-phosphate + adenosylcob(III)inamide-GDP = adenosylcob(III)alamin 5'-phosphate + GMP + H(+)</text>
        <dbReference type="Rhea" id="RHEA:23560"/>
        <dbReference type="ChEBI" id="CHEBI:15378"/>
        <dbReference type="ChEBI" id="CHEBI:57918"/>
        <dbReference type="ChEBI" id="CHEBI:58115"/>
        <dbReference type="ChEBI" id="CHEBI:60487"/>
        <dbReference type="ChEBI" id="CHEBI:60493"/>
        <dbReference type="EC" id="2.7.8.26"/>
    </reaction>
</comment>
<keyword evidence="11 19" id="KW-0460">Magnesium</keyword>
<evidence type="ECO:0000256" key="9">
    <source>
        <dbReference type="ARBA" id="ARBA00022679"/>
    </source>
</evidence>
<evidence type="ECO:0000256" key="18">
    <source>
        <dbReference type="ARBA" id="ARBA00049504"/>
    </source>
</evidence>
<comment type="function">
    <text evidence="14 19">Joins adenosylcobinamide-GDP and alpha-ribazole to generate adenosylcobalamin (Ado-cobalamin). Also synthesizes adenosylcobalamin 5'-phosphate from adenosylcobinamide-GDP and alpha-ribazole 5'-phosphate.</text>
</comment>
<keyword evidence="10 19" id="KW-0812">Transmembrane</keyword>
<evidence type="ECO:0000256" key="14">
    <source>
        <dbReference type="ARBA" id="ARBA00025228"/>
    </source>
</evidence>
<reference evidence="20 21" key="1">
    <citation type="submission" date="2022-10" db="EMBL/GenBank/DDBJ databases">
        <title>Pararhodobacter sp. nov., isolated from marine algae.</title>
        <authorList>
            <person name="Choi B.J."/>
            <person name="Kim J.M."/>
            <person name="Lee J.K."/>
            <person name="Choi D.G."/>
            <person name="Jeon C.O."/>
        </authorList>
    </citation>
    <scope>NUCLEOTIDE SEQUENCE [LARGE SCALE GENOMIC DNA]</scope>
    <source>
        <strain evidence="20 21">ZQ420</strain>
    </source>
</reference>
<keyword evidence="21" id="KW-1185">Reference proteome</keyword>
<evidence type="ECO:0000256" key="6">
    <source>
        <dbReference type="ARBA" id="ARBA00015850"/>
    </source>
</evidence>
<name>A0ABT3GYR2_9RHOB</name>
<keyword evidence="8 19" id="KW-0169">Cobalamin biosynthesis</keyword>
<dbReference type="EC" id="2.7.8.26" evidence="5 19"/>
<comment type="subcellular location">
    <subcellularLocation>
        <location evidence="2 19">Cell membrane</location>
        <topology evidence="2 19">Multi-pass membrane protein</topology>
    </subcellularLocation>
</comment>
<evidence type="ECO:0000256" key="11">
    <source>
        <dbReference type="ARBA" id="ARBA00022842"/>
    </source>
</evidence>
<evidence type="ECO:0000256" key="17">
    <source>
        <dbReference type="ARBA" id="ARBA00048623"/>
    </source>
</evidence>
<dbReference type="PANTHER" id="PTHR34148:SF1">
    <property type="entry name" value="ADENOSYLCOBINAMIDE-GDP RIBAZOLETRANSFERASE"/>
    <property type="match status" value="1"/>
</dbReference>
<protein>
    <recommendedName>
        <fullName evidence="6 19">Adenosylcobinamide-GDP ribazoletransferase</fullName>
        <ecNumber evidence="5 19">2.7.8.26</ecNumber>
    </recommendedName>
    <alternativeName>
        <fullName evidence="16 19">Cobalamin synthase</fullName>
    </alternativeName>
    <alternativeName>
        <fullName evidence="15 19">Cobalamin-5'-phosphate synthase</fullName>
    </alternativeName>
</protein>
<comment type="pathway">
    <text evidence="3 19">Cofactor biosynthesis; adenosylcobalamin biosynthesis; adenosylcobalamin from cob(II)yrinate a,c-diamide: step 7/7.</text>
</comment>
<evidence type="ECO:0000256" key="13">
    <source>
        <dbReference type="ARBA" id="ARBA00023136"/>
    </source>
</evidence>
<comment type="catalytic activity">
    <reaction evidence="17 19">
        <text>alpha-ribazole + adenosylcob(III)inamide-GDP = adenosylcob(III)alamin + GMP + H(+)</text>
        <dbReference type="Rhea" id="RHEA:16049"/>
        <dbReference type="ChEBI" id="CHEBI:10329"/>
        <dbReference type="ChEBI" id="CHEBI:15378"/>
        <dbReference type="ChEBI" id="CHEBI:18408"/>
        <dbReference type="ChEBI" id="CHEBI:58115"/>
        <dbReference type="ChEBI" id="CHEBI:60487"/>
        <dbReference type="EC" id="2.7.8.26"/>
    </reaction>
</comment>
<evidence type="ECO:0000256" key="19">
    <source>
        <dbReference type="HAMAP-Rule" id="MF_00719"/>
    </source>
</evidence>
<evidence type="ECO:0000256" key="16">
    <source>
        <dbReference type="ARBA" id="ARBA00032853"/>
    </source>
</evidence>
<keyword evidence="7 19" id="KW-1003">Cell membrane</keyword>
<keyword evidence="13 19" id="KW-0472">Membrane</keyword>
<evidence type="ECO:0000256" key="1">
    <source>
        <dbReference type="ARBA" id="ARBA00001946"/>
    </source>
</evidence>
<evidence type="ECO:0000256" key="3">
    <source>
        <dbReference type="ARBA" id="ARBA00004663"/>
    </source>
</evidence>
<dbReference type="PANTHER" id="PTHR34148">
    <property type="entry name" value="ADENOSYLCOBINAMIDE-GDP RIBAZOLETRANSFERASE"/>
    <property type="match status" value="1"/>
</dbReference>
<feature type="transmembrane region" description="Helical" evidence="19">
    <location>
        <begin position="56"/>
        <end position="74"/>
    </location>
</feature>
<dbReference type="RefSeq" id="WP_264505685.1">
    <property type="nucleotide sequence ID" value="NZ_JAPDFL010000001.1"/>
</dbReference>
<dbReference type="Pfam" id="PF02654">
    <property type="entry name" value="CobS"/>
    <property type="match status" value="1"/>
</dbReference>
<sequence>MRGARAALAFLTRLPAGALESADFARAPGWFAAIGLLIGGLTAVIWWLAALVWPPVIAAIIAVAAGLLLTGALHEDGLADTFDGLGSGRPRERALEIMRDSRIGSYGTLALGLALAVRVATLAALGPFAPVALIAGQSLSRGAWP</sequence>
<comment type="caution">
    <text evidence="20">The sequence shown here is derived from an EMBL/GenBank/DDBJ whole genome shotgun (WGS) entry which is preliminary data.</text>
</comment>
<evidence type="ECO:0000256" key="2">
    <source>
        <dbReference type="ARBA" id="ARBA00004651"/>
    </source>
</evidence>
<proteinExistence type="inferred from homology"/>
<comment type="cofactor">
    <cofactor evidence="1 19">
        <name>Mg(2+)</name>
        <dbReference type="ChEBI" id="CHEBI:18420"/>
    </cofactor>
</comment>
<accession>A0ABT3GYR2</accession>
<dbReference type="EMBL" id="JAPDFL010000001">
    <property type="protein sequence ID" value="MCW1932705.1"/>
    <property type="molecule type" value="Genomic_DNA"/>
</dbReference>
<evidence type="ECO:0000256" key="4">
    <source>
        <dbReference type="ARBA" id="ARBA00010561"/>
    </source>
</evidence>
<keyword evidence="9 19" id="KW-0808">Transferase</keyword>
<keyword evidence="12 19" id="KW-1133">Transmembrane helix</keyword>
<evidence type="ECO:0000313" key="20">
    <source>
        <dbReference type="EMBL" id="MCW1932705.1"/>
    </source>
</evidence>
<comment type="caution">
    <text evidence="19">Lacks conserved residue(s) required for the propagation of feature annotation.</text>
</comment>
<comment type="similarity">
    <text evidence="4 19">Belongs to the CobS family.</text>
</comment>
<feature type="transmembrane region" description="Helical" evidence="19">
    <location>
        <begin position="109"/>
        <end position="135"/>
    </location>
</feature>
<feature type="transmembrane region" description="Helical" evidence="19">
    <location>
        <begin position="28"/>
        <end position="49"/>
    </location>
</feature>
<evidence type="ECO:0000256" key="12">
    <source>
        <dbReference type="ARBA" id="ARBA00022989"/>
    </source>
</evidence>
<evidence type="ECO:0000256" key="5">
    <source>
        <dbReference type="ARBA" id="ARBA00013200"/>
    </source>
</evidence>
<dbReference type="Proteomes" id="UP001208938">
    <property type="component" value="Unassembled WGS sequence"/>
</dbReference>